<dbReference type="RefSeq" id="WP_005896358.1">
    <property type="nucleotide sequence ID" value="NZ_CP013121.1"/>
</dbReference>
<feature type="transmembrane region" description="Helical" evidence="1">
    <location>
        <begin position="111"/>
        <end position="129"/>
    </location>
</feature>
<sequence>MTVIIISLVLIFMGNSMPLDGVFMGIVLPFITFIIGKRRSSFFIFLAWLLFSLQTDKYSFNLLVMALFGFLNFLLFCYVEYDKKSIFYLVPMDIGFYLLVVYKSLYTGIDIKYLIINIIGFFILNYFYASRKNKRKIDEA</sequence>
<evidence type="ECO:0000313" key="13">
    <source>
        <dbReference type="Proteomes" id="UP000221504"/>
    </source>
</evidence>
<evidence type="ECO:0000313" key="10">
    <source>
        <dbReference type="Proteomes" id="UP000067061"/>
    </source>
</evidence>
<dbReference type="AlphaFoldDB" id="A0A0D6FXY0"/>
<keyword evidence="1" id="KW-1133">Transmembrane helix</keyword>
<protein>
    <submittedName>
        <fullName evidence="4">Uncharacterized protein</fullName>
    </submittedName>
</protein>
<reference evidence="8 13" key="5">
    <citation type="submission" date="2017-06" db="EMBL/GenBank/DDBJ databases">
        <title>Draft genome sequence of Fusobacterium nucleatum subsp. polymorphum KCOM 1267 (=ChDC F290).</title>
        <authorList>
            <person name="Kook J.-K."/>
            <person name="Park S.-N."/>
            <person name="Lim Y.K."/>
            <person name="Roh H."/>
        </authorList>
    </citation>
    <scope>NUCLEOTIDE SEQUENCE [LARGE SCALE GENOMIC DNA]</scope>
    <source>
        <strain evidence="8">KCOM 1267</strain>
        <strain evidence="13">KCOM 1267(ChDC F290)</strain>
    </source>
</reference>
<reference evidence="2 10" key="1">
    <citation type="submission" date="2015-11" db="EMBL/GenBank/DDBJ databases">
        <authorList>
            <person name="Kook J.-K."/>
            <person name="Park S.-N."/>
            <person name="Lim Y.K."/>
            <person name="Jo E."/>
        </authorList>
    </citation>
    <scope>NUCLEOTIDE SEQUENCE [LARGE SCALE GENOMIC DNA]</scope>
    <source>
        <strain evidence="2 10">ChDC F306</strain>
    </source>
</reference>
<organism evidence="4 11">
    <name type="scientific">Fusobacterium nucleatum subsp. polymorphum</name>
    <name type="common">Fusobacterium polymorphum</name>
    <dbReference type="NCBI Taxonomy" id="76857"/>
    <lineage>
        <taxon>Bacteria</taxon>
        <taxon>Fusobacteriati</taxon>
        <taxon>Fusobacteriota</taxon>
        <taxon>Fusobacteriia</taxon>
        <taxon>Fusobacteriales</taxon>
        <taxon>Fusobacteriaceae</taxon>
        <taxon>Fusobacterium</taxon>
    </lineage>
</organism>
<dbReference type="Proteomes" id="UP000224507">
    <property type="component" value="Unassembled WGS sequence"/>
</dbReference>
<evidence type="ECO:0000313" key="8">
    <source>
        <dbReference type="EMBL" id="PHI09777.1"/>
    </source>
</evidence>
<proteinExistence type="predicted"/>
<dbReference type="EMBL" id="NIRJ01000001">
    <property type="protein sequence ID" value="PHH97715.1"/>
    <property type="molecule type" value="Genomic_DNA"/>
</dbReference>
<dbReference type="Proteomes" id="UP000225199">
    <property type="component" value="Unassembled WGS sequence"/>
</dbReference>
<dbReference type="Proteomes" id="UP000197470">
    <property type="component" value="Unassembled WGS sequence"/>
</dbReference>
<evidence type="ECO:0000256" key="1">
    <source>
        <dbReference type="SAM" id="Phobius"/>
    </source>
</evidence>
<evidence type="ECO:0000313" key="11">
    <source>
        <dbReference type="Proteomes" id="UP000197470"/>
    </source>
</evidence>
<dbReference type="EMBL" id="NIRO01000001">
    <property type="protein sequence ID" value="PHI17603.1"/>
    <property type="molecule type" value="Genomic_DNA"/>
</dbReference>
<dbReference type="GeneID" id="45634772"/>
<keyword evidence="1" id="KW-0472">Membrane</keyword>
<gene>
    <name evidence="6" type="ORF">CA836_01165</name>
    <name evidence="4" type="ORF">CA839_04225</name>
    <name evidence="5" type="ORF">CA840_10660</name>
    <name evidence="8" type="ORF">CBG52_00710</name>
    <name evidence="7" type="ORF">CBG54_03330</name>
    <name evidence="9" type="ORF">CBG56_01095</name>
    <name evidence="3" type="ORF">CBG61_00905</name>
    <name evidence="2" type="ORF">RO02_05210</name>
</gene>
<keyword evidence="1" id="KW-0812">Transmembrane</keyword>
<dbReference type="EMBL" id="NIRN01000001">
    <property type="protein sequence ID" value="PHI06133.1"/>
    <property type="molecule type" value="Genomic_DNA"/>
</dbReference>
<evidence type="ECO:0000313" key="14">
    <source>
        <dbReference type="Proteomes" id="UP000223525"/>
    </source>
</evidence>
<evidence type="ECO:0000313" key="5">
    <source>
        <dbReference type="EMBL" id="PHH97715.1"/>
    </source>
</evidence>
<reference evidence="5 17" key="3">
    <citation type="submission" date="2017-06" db="EMBL/GenBank/DDBJ databases">
        <title>Draft genome sequence of Fusobacterium nucleatum subsp. polymorphum KCOM 1002 (=ChDC F175).</title>
        <authorList>
            <person name="Kook J.-K."/>
            <person name="Park S.-N."/>
            <person name="Lim Y.K."/>
            <person name="Roh H."/>
        </authorList>
    </citation>
    <scope>NUCLEOTIDE SEQUENCE [LARGE SCALE GENOMIC DNA]</scope>
    <source>
        <strain evidence="5">KCOM 1002</strain>
        <strain evidence="17">KCOM 1002 (ChDC F175)</strain>
    </source>
</reference>
<dbReference type="Proteomes" id="UP000067061">
    <property type="component" value="Chromosome"/>
</dbReference>
<evidence type="ECO:0000313" key="7">
    <source>
        <dbReference type="EMBL" id="PHI06133.1"/>
    </source>
</evidence>
<reference evidence="6 14" key="4">
    <citation type="submission" date="2017-06" db="EMBL/GenBank/DDBJ databases">
        <title>Draft genome sequence of Fusobacterium nucleatum subsp. polymorphum KCOM 1248 (=ChDC F113).</title>
        <authorList>
            <person name="Kook J.-K."/>
            <person name="Park S.-N."/>
            <person name="Lim Y.K."/>
            <person name="Roh H."/>
        </authorList>
    </citation>
    <scope>NUCLEOTIDE SEQUENCE [LARGE SCALE GENOMIC DNA]</scope>
    <source>
        <strain evidence="6">KCOM 1248</strain>
        <strain evidence="14">KCOM 1248 (ChDC F113)</strain>
    </source>
</reference>
<dbReference type="Proteomes" id="UP000197638">
    <property type="component" value="Chromosome"/>
</dbReference>
<evidence type="ECO:0000313" key="3">
    <source>
        <dbReference type="EMBL" id="ASG27637.1"/>
    </source>
</evidence>
<feature type="transmembrane region" description="Helical" evidence="1">
    <location>
        <begin position="60"/>
        <end position="79"/>
    </location>
</feature>
<dbReference type="Proteomes" id="UP000221504">
    <property type="component" value="Unassembled WGS sequence"/>
</dbReference>
<evidence type="ECO:0000313" key="15">
    <source>
        <dbReference type="Proteomes" id="UP000224182"/>
    </source>
</evidence>
<accession>A0A0D6FXY0</accession>
<dbReference type="EMBL" id="CP022123">
    <property type="protein sequence ID" value="ASG27637.1"/>
    <property type="molecule type" value="Genomic_DNA"/>
</dbReference>
<evidence type="ECO:0000313" key="9">
    <source>
        <dbReference type="EMBL" id="PHI17603.1"/>
    </source>
</evidence>
<evidence type="ECO:0000313" key="16">
    <source>
        <dbReference type="Proteomes" id="UP000224507"/>
    </source>
</evidence>
<reference evidence="7 15" key="6">
    <citation type="submission" date="2017-06" db="EMBL/GenBank/DDBJ databases">
        <title>Draft genome sequence of Fusobacterium nucleatum subsp. polymorphum KCOM 1271 (=ChDC F305).</title>
        <authorList>
            <person name="Kook J.-K."/>
            <person name="Park S.-N."/>
            <person name="Lim Y.K."/>
            <person name="Roh H."/>
        </authorList>
    </citation>
    <scope>NUCLEOTIDE SEQUENCE [LARGE SCALE GENOMIC DNA]</scope>
    <source>
        <strain evidence="7">KCOM 1271</strain>
        <strain evidence="15">KCOM 1271 (ChDC F305)</strain>
    </source>
</reference>
<reference evidence="4 11" key="2">
    <citation type="submission" date="2017-05" db="EMBL/GenBank/DDBJ databases">
        <title>Genome sequencing of Fusobacterium nucleatum subsp. polymorphum KCOM 1001 (=ChDC F119).</title>
        <authorList>
            <person name="Kook J.-K."/>
            <person name="Park S.-N."/>
            <person name="Lim Y.K."/>
            <person name="Roh H."/>
        </authorList>
    </citation>
    <scope>NUCLEOTIDE SEQUENCE [LARGE SCALE GENOMIC DNA]</scope>
    <source>
        <strain evidence="4 11">KCOM 1001</strain>
    </source>
</reference>
<reference evidence="9 16" key="7">
    <citation type="submission" date="2017-06" db="EMBL/GenBank/DDBJ databases">
        <title>Draft genome sequence of Fusobacterium nucleatum subsp. polymorphum KCOM 1274 (=ChDC F309).</title>
        <authorList>
            <person name="Kook J.-K."/>
            <person name="Park S.-N."/>
            <person name="Lim Y.K."/>
            <person name="Roh H."/>
        </authorList>
    </citation>
    <scope>NUCLEOTIDE SEQUENCE [LARGE SCALE GENOMIC DNA]</scope>
    <source>
        <strain evidence="9">KCOM 1274</strain>
        <strain evidence="16">KCOM 1274 (ChDC F309)</strain>
    </source>
</reference>
<dbReference type="Proteomes" id="UP000223525">
    <property type="component" value="Unassembled WGS sequence"/>
</dbReference>
<evidence type="ECO:0000313" key="4">
    <source>
        <dbReference type="EMBL" id="OWP25205.1"/>
    </source>
</evidence>
<reference evidence="3 12" key="8">
    <citation type="submission" date="2017-06" db="EMBL/GenBank/DDBJ databases">
        <title>Genome sequencing of Fusobacterium nucleatum subsp. polymorphum KCOM 1275 (=ChDC F310).</title>
        <authorList>
            <person name="Kook J.-K."/>
            <person name="Park S.-N."/>
            <person name="Lim Y.K."/>
            <person name="Roh H."/>
        </authorList>
    </citation>
    <scope>NUCLEOTIDE SEQUENCE [LARGE SCALE GENOMIC DNA]</scope>
    <source>
        <strain evidence="3 12">KCOM 1275</strain>
    </source>
</reference>
<dbReference type="EMBL" id="NIRK01000001">
    <property type="protein sequence ID" value="PHH98485.1"/>
    <property type="molecule type" value="Genomic_DNA"/>
</dbReference>
<evidence type="ECO:0000313" key="17">
    <source>
        <dbReference type="Proteomes" id="UP000225199"/>
    </source>
</evidence>
<feature type="transmembrane region" description="Helical" evidence="1">
    <location>
        <begin position="6"/>
        <end position="31"/>
    </location>
</feature>
<evidence type="ECO:0000313" key="6">
    <source>
        <dbReference type="EMBL" id="PHH98485.1"/>
    </source>
</evidence>
<evidence type="ECO:0000313" key="12">
    <source>
        <dbReference type="Proteomes" id="UP000197638"/>
    </source>
</evidence>
<feature type="transmembrane region" description="Helical" evidence="1">
    <location>
        <begin position="86"/>
        <end position="105"/>
    </location>
</feature>
<dbReference type="EMBL" id="NIRM01000001">
    <property type="protein sequence ID" value="PHI09777.1"/>
    <property type="molecule type" value="Genomic_DNA"/>
</dbReference>
<dbReference type="KEGG" id="fpol:ERS445057_00984"/>
<dbReference type="EMBL" id="NHRT01000001">
    <property type="protein sequence ID" value="OWP25205.1"/>
    <property type="molecule type" value="Genomic_DNA"/>
</dbReference>
<name>A0A0D6FXY0_FUSNP</name>
<dbReference type="EMBL" id="CP013121">
    <property type="protein sequence ID" value="ALM94037.1"/>
    <property type="molecule type" value="Genomic_DNA"/>
</dbReference>
<dbReference type="Proteomes" id="UP000224182">
    <property type="component" value="Unassembled WGS sequence"/>
</dbReference>
<evidence type="ECO:0000313" key="2">
    <source>
        <dbReference type="EMBL" id="ALM94037.1"/>
    </source>
</evidence>